<feature type="signal peptide" evidence="1">
    <location>
        <begin position="1"/>
        <end position="19"/>
    </location>
</feature>
<name>A0A8S1FFM9_9PELO</name>
<gene>
    <name evidence="2" type="ORF">CBOVIS_LOCUS12810</name>
    <name evidence="3" type="ORF">CBOVIS_LOCUS12811</name>
</gene>
<dbReference type="EMBL" id="CADEPM010000013">
    <property type="protein sequence ID" value="CAB3411414.1"/>
    <property type="molecule type" value="Genomic_DNA"/>
</dbReference>
<dbReference type="OrthoDB" id="5806331at2759"/>
<accession>A0A8S1FFM9</accession>
<evidence type="ECO:0000256" key="1">
    <source>
        <dbReference type="SAM" id="SignalP"/>
    </source>
</evidence>
<dbReference type="AlphaFoldDB" id="A0A8S1FFM9"/>
<reference evidence="2 4" key="1">
    <citation type="submission" date="2020-04" db="EMBL/GenBank/DDBJ databases">
        <authorList>
            <person name="Laetsch R D."/>
            <person name="Stevens L."/>
            <person name="Kumar S."/>
            <person name="Blaxter L. M."/>
        </authorList>
    </citation>
    <scope>NUCLEOTIDE SEQUENCE [LARGE SCALE GENOMIC DNA]</scope>
</reference>
<dbReference type="Proteomes" id="UP000494206">
    <property type="component" value="Unassembled WGS sequence"/>
</dbReference>
<organism evidence="2 4">
    <name type="scientific">Caenorhabditis bovis</name>
    <dbReference type="NCBI Taxonomy" id="2654633"/>
    <lineage>
        <taxon>Eukaryota</taxon>
        <taxon>Metazoa</taxon>
        <taxon>Ecdysozoa</taxon>
        <taxon>Nematoda</taxon>
        <taxon>Chromadorea</taxon>
        <taxon>Rhabditida</taxon>
        <taxon>Rhabditina</taxon>
        <taxon>Rhabditomorpha</taxon>
        <taxon>Rhabditoidea</taxon>
        <taxon>Rhabditidae</taxon>
        <taxon>Peloderinae</taxon>
        <taxon>Caenorhabditis</taxon>
    </lineage>
</organism>
<feature type="chain" id="PRO_5036273252" evidence="1">
    <location>
        <begin position="20"/>
        <end position="392"/>
    </location>
</feature>
<keyword evidence="1" id="KW-0732">Signal</keyword>
<sequence>MRFVRLIGFVVVVVDVASALPRDKRQSCECTPGEPPKCGCQVMPVAEAGAGQMICTCSAPVPPKCTCREGGVQQIITAPNFSSLMKPYVCVETCQNNCLDSCNRLNLNSKCGVVCLDACRFTCAKQETVTTTTTTAPPTPPPSSSTPMVPLPANIKEYRFVIPAAAVQTTTTTGVCPAECQPTCNFVCTKLRPTLRVIGTMFDSKTDVATCRSSCSSACLAVCSSSGVPLTECRVNCAPACDDTCSIVRPIISTTTTTQAPAAQCIATCMPACTPQCVFTVQLQLALAQSEKQPASQAVILPIPPVSPSLFIQESTTPTTTTTTTTPPSVVLNLGTVCKNECTVQCEHQCGAHSAQGGQQCMAACQTTCYPVCQAKLRRRMKTKEEFATRRS</sequence>
<proteinExistence type="predicted"/>
<evidence type="ECO:0000313" key="4">
    <source>
        <dbReference type="Proteomes" id="UP000494206"/>
    </source>
</evidence>
<dbReference type="Pfam" id="PF06493">
    <property type="entry name" value="DUF1096"/>
    <property type="match status" value="1"/>
</dbReference>
<keyword evidence="4" id="KW-1185">Reference proteome</keyword>
<dbReference type="PANTHER" id="PTHR31895:SF23">
    <property type="entry name" value="INTRINSICALLY DISORDERED PROTEIN, EXPRESSED IN PHARYNX"/>
    <property type="match status" value="1"/>
</dbReference>
<dbReference type="InterPro" id="IPR009475">
    <property type="entry name" value="DUF1096"/>
</dbReference>
<protein>
    <submittedName>
        <fullName evidence="2">Uncharacterized protein</fullName>
    </submittedName>
</protein>
<dbReference type="PANTHER" id="PTHR31895">
    <property type="entry name" value="PROTEIN CBG03177-RELATED"/>
    <property type="match status" value="1"/>
</dbReference>
<comment type="caution">
    <text evidence="2">The sequence shown here is derived from an EMBL/GenBank/DDBJ whole genome shotgun (WGS) entry which is preliminary data.</text>
</comment>
<evidence type="ECO:0000313" key="3">
    <source>
        <dbReference type="EMBL" id="CAB3411415.1"/>
    </source>
</evidence>
<dbReference type="EMBL" id="CADEPM010000013">
    <property type="protein sequence ID" value="CAB3411415.1"/>
    <property type="molecule type" value="Genomic_DNA"/>
</dbReference>
<evidence type="ECO:0000313" key="2">
    <source>
        <dbReference type="EMBL" id="CAB3411414.1"/>
    </source>
</evidence>